<dbReference type="EMBL" id="JAFFZE010000024">
    <property type="protein sequence ID" value="MCT2587221.1"/>
    <property type="molecule type" value="Genomic_DNA"/>
</dbReference>
<evidence type="ECO:0000256" key="1">
    <source>
        <dbReference type="SAM" id="MobiDB-lite"/>
    </source>
</evidence>
<dbReference type="InterPro" id="IPR004401">
    <property type="entry name" value="YbaB/EbfC"/>
</dbReference>
<dbReference type="Pfam" id="PF02575">
    <property type="entry name" value="YbaB_DNA_bd"/>
    <property type="match status" value="1"/>
</dbReference>
<dbReference type="InterPro" id="IPR036894">
    <property type="entry name" value="YbaB-like_sf"/>
</dbReference>
<evidence type="ECO:0000313" key="3">
    <source>
        <dbReference type="Proteomes" id="UP001156441"/>
    </source>
</evidence>
<feature type="region of interest" description="Disordered" evidence="1">
    <location>
        <begin position="107"/>
        <end position="132"/>
    </location>
</feature>
<accession>A0ABT2JHG8</accession>
<dbReference type="Gene3D" id="3.30.1310.10">
    <property type="entry name" value="Nucleoid-associated protein YbaB-like domain"/>
    <property type="match status" value="1"/>
</dbReference>
<keyword evidence="3" id="KW-1185">Reference proteome</keyword>
<reference evidence="2 3" key="1">
    <citation type="submission" date="2021-02" db="EMBL/GenBank/DDBJ databases">
        <title>Actinophytocola xerophila sp. nov., isolated from soil of cotton cropping field.</title>
        <authorList>
            <person name="Huang R."/>
            <person name="Chen X."/>
            <person name="Ge X."/>
            <person name="Liu W."/>
        </authorList>
    </citation>
    <scope>NUCLEOTIDE SEQUENCE [LARGE SCALE GENOMIC DNA]</scope>
    <source>
        <strain evidence="2 3">S1-96</strain>
    </source>
</reference>
<sequence>MDTEQWLAQYDKRISEIAARAEEAGARLRQVGGTASSPRGEVEVRVGASGVLEDLTLTPAARALESDELSRLIVDTTRRARHAAGARVAGISAEFFGEGPALEVIRQHLPAGAPAPRNRDEDDYFANPEVTR</sequence>
<name>A0ABT2JHG8_9PSEU</name>
<dbReference type="Proteomes" id="UP001156441">
    <property type="component" value="Unassembled WGS sequence"/>
</dbReference>
<proteinExistence type="predicted"/>
<dbReference type="RefSeq" id="WP_260195112.1">
    <property type="nucleotide sequence ID" value="NZ_JAFFZE010000024.1"/>
</dbReference>
<comment type="caution">
    <text evidence="2">The sequence shown here is derived from an EMBL/GenBank/DDBJ whole genome shotgun (WGS) entry which is preliminary data.</text>
</comment>
<organism evidence="2 3">
    <name type="scientific">Actinophytocola gossypii</name>
    <dbReference type="NCBI Taxonomy" id="2812003"/>
    <lineage>
        <taxon>Bacteria</taxon>
        <taxon>Bacillati</taxon>
        <taxon>Actinomycetota</taxon>
        <taxon>Actinomycetes</taxon>
        <taxon>Pseudonocardiales</taxon>
        <taxon>Pseudonocardiaceae</taxon>
    </lineage>
</organism>
<gene>
    <name evidence="2" type="ORF">JT362_29260</name>
</gene>
<evidence type="ECO:0000313" key="2">
    <source>
        <dbReference type="EMBL" id="MCT2587221.1"/>
    </source>
</evidence>
<protein>
    <submittedName>
        <fullName evidence="2">YbaB/EbfC family nucleoid-associated protein</fullName>
    </submittedName>
</protein>
<dbReference type="SUPFAM" id="SSF82607">
    <property type="entry name" value="YbaB-like"/>
    <property type="match status" value="1"/>
</dbReference>